<dbReference type="AlphaFoldDB" id="A0A2R7YWB8"/>
<protein>
    <recommendedName>
        <fullName evidence="5">Maltokinase N-terminal cap domain-containing protein</fullName>
    </recommendedName>
</protein>
<keyword evidence="3" id="KW-0418">Kinase</keyword>
<evidence type="ECO:0000256" key="3">
    <source>
        <dbReference type="ARBA" id="ARBA00022777"/>
    </source>
</evidence>
<dbReference type="RefSeq" id="WP_108344894.1">
    <property type="nucleotide sequence ID" value="NZ_PYXZ01000005.1"/>
</dbReference>
<reference evidence="6 7" key="1">
    <citation type="submission" date="2018-03" db="EMBL/GenBank/DDBJ databases">
        <authorList>
            <person name="Keele B.F."/>
        </authorList>
    </citation>
    <scope>NUCLEOTIDE SEQUENCE [LARGE SCALE GENOMIC DNA]</scope>
    <source>
        <strain evidence="6 7">IB-3</strain>
    </source>
</reference>
<gene>
    <name evidence="6" type="ORF">C7S10_13200</name>
</gene>
<dbReference type="Proteomes" id="UP000244867">
    <property type="component" value="Unassembled WGS sequence"/>
</dbReference>
<dbReference type="InterPro" id="IPR040999">
    <property type="entry name" value="Mak_N_cap"/>
</dbReference>
<dbReference type="GO" id="GO:0005524">
    <property type="term" value="F:ATP binding"/>
    <property type="evidence" value="ECO:0007669"/>
    <property type="project" value="UniProtKB-KW"/>
</dbReference>
<keyword evidence="7" id="KW-1185">Reference proteome</keyword>
<accession>A0A2R7YWB8</accession>
<evidence type="ECO:0000256" key="4">
    <source>
        <dbReference type="ARBA" id="ARBA00022840"/>
    </source>
</evidence>
<comment type="caution">
    <text evidence="6">The sequence shown here is derived from an EMBL/GenBank/DDBJ whole genome shotgun (WGS) entry which is preliminary data.</text>
</comment>
<evidence type="ECO:0000256" key="1">
    <source>
        <dbReference type="ARBA" id="ARBA00022679"/>
    </source>
</evidence>
<dbReference type="OrthoDB" id="3787729at2"/>
<proteinExistence type="predicted"/>
<evidence type="ECO:0000313" key="7">
    <source>
        <dbReference type="Proteomes" id="UP000244867"/>
    </source>
</evidence>
<name>A0A2R7YWB8_9ACTN</name>
<dbReference type="GO" id="GO:0016301">
    <property type="term" value="F:kinase activity"/>
    <property type="evidence" value="ECO:0007669"/>
    <property type="project" value="UniProtKB-KW"/>
</dbReference>
<feature type="domain" description="Maltokinase N-terminal cap" evidence="5">
    <location>
        <begin position="30"/>
        <end position="98"/>
    </location>
</feature>
<keyword evidence="4" id="KW-0067">ATP-binding</keyword>
<keyword evidence="1" id="KW-0808">Transferase</keyword>
<sequence>MAIIHQATITPTKLELLEDRLGSDVPGDGELTQVASYRFDDPDGAVGVEALLVTRGGPVHQAVLTYRAAPLDTAADHLVTTMEHSVLGTRWVYDGAGDPVALAAFQRALAGEQEQAPLEIWDRETLVSTRPPSVELSVTDPADAPELLVVHLAGEVVPTETDGPALVARWDGGEGVVAWA</sequence>
<dbReference type="Pfam" id="PF18085">
    <property type="entry name" value="Mak_N_cap"/>
    <property type="match status" value="1"/>
</dbReference>
<organism evidence="6 7">
    <name type="scientific">Nocardioides currus</name>
    <dbReference type="NCBI Taxonomy" id="2133958"/>
    <lineage>
        <taxon>Bacteria</taxon>
        <taxon>Bacillati</taxon>
        <taxon>Actinomycetota</taxon>
        <taxon>Actinomycetes</taxon>
        <taxon>Propionibacteriales</taxon>
        <taxon>Nocardioidaceae</taxon>
        <taxon>Nocardioides</taxon>
    </lineage>
</organism>
<evidence type="ECO:0000259" key="5">
    <source>
        <dbReference type="Pfam" id="PF18085"/>
    </source>
</evidence>
<dbReference type="EMBL" id="PYXZ01000005">
    <property type="protein sequence ID" value="PUA80700.1"/>
    <property type="molecule type" value="Genomic_DNA"/>
</dbReference>
<evidence type="ECO:0000256" key="2">
    <source>
        <dbReference type="ARBA" id="ARBA00022741"/>
    </source>
</evidence>
<evidence type="ECO:0000313" key="6">
    <source>
        <dbReference type="EMBL" id="PUA80700.1"/>
    </source>
</evidence>
<keyword evidence="2" id="KW-0547">Nucleotide-binding</keyword>